<name>A0A2H0VES2_9BACT</name>
<feature type="domain" description="DDE Tnp4" evidence="4">
    <location>
        <begin position="17"/>
        <end position="92"/>
    </location>
</feature>
<comment type="cofactor">
    <cofactor evidence="1">
        <name>a divalent metal cation</name>
        <dbReference type="ChEBI" id="CHEBI:60240"/>
    </cofactor>
</comment>
<evidence type="ECO:0000256" key="2">
    <source>
        <dbReference type="ARBA" id="ARBA00022723"/>
    </source>
</evidence>
<dbReference type="EMBL" id="PFAJ01000059">
    <property type="protein sequence ID" value="PIR96849.1"/>
    <property type="molecule type" value="Genomic_DNA"/>
</dbReference>
<dbReference type="AlphaFoldDB" id="A0A2H0VES2"/>
<reference evidence="6" key="1">
    <citation type="submission" date="2017-09" db="EMBL/GenBank/DDBJ databases">
        <title>Depth-based differentiation of microbial function through sediment-hosted aquifers and enrichment of novel symbionts in the deep terrestrial subsurface.</title>
        <authorList>
            <person name="Probst A.J."/>
            <person name="Ladd B."/>
            <person name="Jarett J.K."/>
            <person name="Geller-Mcgrath D.E."/>
            <person name="Sieber C.M.K."/>
            <person name="Emerson J.B."/>
            <person name="Anantharaman K."/>
            <person name="Thomas B.C."/>
            <person name="Malmstrom R."/>
            <person name="Stieglmeier M."/>
            <person name="Klingl A."/>
            <person name="Woyke T."/>
            <person name="Ryan C.M."/>
            <person name="Banfield J.F."/>
        </authorList>
    </citation>
    <scope>NUCLEOTIDE SEQUENCE [LARGE SCALE GENOMIC DNA]</scope>
</reference>
<dbReference type="GO" id="GO:0046872">
    <property type="term" value="F:metal ion binding"/>
    <property type="evidence" value="ECO:0007669"/>
    <property type="project" value="UniProtKB-KW"/>
</dbReference>
<dbReference type="Pfam" id="PF13359">
    <property type="entry name" value="DDE_Tnp_4"/>
    <property type="match status" value="1"/>
</dbReference>
<evidence type="ECO:0000256" key="3">
    <source>
        <dbReference type="SAM" id="MobiDB-lite"/>
    </source>
</evidence>
<sequence>MPLKIKKHLDLGFNGWDDQFPGHRISQPKRKPRTRDLSQTVKEQNKRKSGIRVLVEHAIGGIKRFRITTDVFRNKFKGFDDQAMLISSGLWNYHLSMR</sequence>
<protein>
    <recommendedName>
        <fullName evidence="4">DDE Tnp4 domain-containing protein</fullName>
    </recommendedName>
</protein>
<comment type="caution">
    <text evidence="5">The sequence shown here is derived from an EMBL/GenBank/DDBJ whole genome shotgun (WGS) entry which is preliminary data.</text>
</comment>
<dbReference type="Proteomes" id="UP000230557">
    <property type="component" value="Unassembled WGS sequence"/>
</dbReference>
<dbReference type="InterPro" id="IPR027806">
    <property type="entry name" value="HARBI1_dom"/>
</dbReference>
<accession>A0A2H0VES2</accession>
<evidence type="ECO:0000313" key="5">
    <source>
        <dbReference type="EMBL" id="PIR96849.1"/>
    </source>
</evidence>
<organism evidence="5 6">
    <name type="scientific">Candidatus Doudnabacteria bacterium CG10_big_fil_rev_8_21_14_0_10_41_10</name>
    <dbReference type="NCBI Taxonomy" id="1974551"/>
    <lineage>
        <taxon>Bacteria</taxon>
        <taxon>Candidatus Doudnaibacteriota</taxon>
    </lineage>
</organism>
<feature type="region of interest" description="Disordered" evidence="3">
    <location>
        <begin position="17"/>
        <end position="45"/>
    </location>
</feature>
<proteinExistence type="predicted"/>
<evidence type="ECO:0000256" key="1">
    <source>
        <dbReference type="ARBA" id="ARBA00001968"/>
    </source>
</evidence>
<evidence type="ECO:0000313" key="6">
    <source>
        <dbReference type="Proteomes" id="UP000230557"/>
    </source>
</evidence>
<evidence type="ECO:0000259" key="4">
    <source>
        <dbReference type="Pfam" id="PF13359"/>
    </source>
</evidence>
<keyword evidence="2" id="KW-0479">Metal-binding</keyword>
<gene>
    <name evidence="5" type="ORF">COT91_04515</name>
</gene>